<dbReference type="RefSeq" id="WP_346247013.1">
    <property type="nucleotide sequence ID" value="NZ_JBDIZK010000007.1"/>
</dbReference>
<reference evidence="2 3" key="1">
    <citation type="submission" date="2024-05" db="EMBL/GenBank/DDBJ databases">
        <title>Sphingomonas sp. HF-S3 16S ribosomal RNA gene Genome sequencing and assembly.</title>
        <authorList>
            <person name="Lee H."/>
        </authorList>
    </citation>
    <scope>NUCLEOTIDE SEQUENCE [LARGE SCALE GENOMIC DNA]</scope>
    <source>
        <strain evidence="2 3">HF-S3</strain>
    </source>
</reference>
<sequence length="153" mass="15759">MTRGARRPRRIYETTLDRAGHALGAGAGIGGLATLALVIAGGQSGPLQILAALLLGTIFCAIGIVAVAGPLWLVMHVAGLRRGHHAALVGAASALALLVGAQTWGFGLLDMPELDPDTRTYFWLSALATGGLVALVAAAIGLVMWRIAYRRVA</sequence>
<keyword evidence="3" id="KW-1185">Reference proteome</keyword>
<feature type="transmembrane region" description="Helical" evidence="1">
    <location>
        <begin position="86"/>
        <end position="109"/>
    </location>
</feature>
<feature type="transmembrane region" description="Helical" evidence="1">
    <location>
        <begin position="47"/>
        <end position="74"/>
    </location>
</feature>
<dbReference type="EMBL" id="JBDIZK010000007">
    <property type="protein sequence ID" value="MEN3747997.1"/>
    <property type="molecule type" value="Genomic_DNA"/>
</dbReference>
<accession>A0ABV0B9V8</accession>
<dbReference type="Proteomes" id="UP001427805">
    <property type="component" value="Unassembled WGS sequence"/>
</dbReference>
<proteinExistence type="predicted"/>
<name>A0ABV0B9V8_9SPHN</name>
<feature type="transmembrane region" description="Helical" evidence="1">
    <location>
        <begin position="121"/>
        <end position="145"/>
    </location>
</feature>
<gene>
    <name evidence="2" type="ORF">TPR58_12545</name>
</gene>
<keyword evidence="1" id="KW-0812">Transmembrane</keyword>
<keyword evidence="1" id="KW-1133">Transmembrane helix</keyword>
<protein>
    <submittedName>
        <fullName evidence="2">Uncharacterized protein</fullName>
    </submittedName>
</protein>
<evidence type="ECO:0000313" key="2">
    <source>
        <dbReference type="EMBL" id="MEN3747997.1"/>
    </source>
</evidence>
<feature type="transmembrane region" description="Helical" evidence="1">
    <location>
        <begin position="21"/>
        <end position="41"/>
    </location>
</feature>
<evidence type="ECO:0000313" key="3">
    <source>
        <dbReference type="Proteomes" id="UP001427805"/>
    </source>
</evidence>
<evidence type="ECO:0000256" key="1">
    <source>
        <dbReference type="SAM" id="Phobius"/>
    </source>
</evidence>
<organism evidence="2 3">
    <name type="scientific">Sphingomonas rustica</name>
    <dbReference type="NCBI Taxonomy" id="3103142"/>
    <lineage>
        <taxon>Bacteria</taxon>
        <taxon>Pseudomonadati</taxon>
        <taxon>Pseudomonadota</taxon>
        <taxon>Alphaproteobacteria</taxon>
        <taxon>Sphingomonadales</taxon>
        <taxon>Sphingomonadaceae</taxon>
        <taxon>Sphingomonas</taxon>
    </lineage>
</organism>
<keyword evidence="1" id="KW-0472">Membrane</keyword>
<comment type="caution">
    <text evidence="2">The sequence shown here is derived from an EMBL/GenBank/DDBJ whole genome shotgun (WGS) entry which is preliminary data.</text>
</comment>